<dbReference type="EMBL" id="AH010242">
    <property type="protein sequence ID" value="AAG61018.1"/>
    <property type="molecule type" value="Genomic_DNA"/>
</dbReference>
<accession>Q9AMX4</accession>
<proteinExistence type="predicted"/>
<organism evidence="1">
    <name type="scientific">Bradyrhizobium japonicum</name>
    <dbReference type="NCBI Taxonomy" id="375"/>
    <lineage>
        <taxon>Bacteria</taxon>
        <taxon>Pseudomonadati</taxon>
        <taxon>Pseudomonadota</taxon>
        <taxon>Alphaproteobacteria</taxon>
        <taxon>Hyphomicrobiales</taxon>
        <taxon>Nitrobacteraceae</taxon>
        <taxon>Bradyrhizobium</taxon>
    </lineage>
</organism>
<reference evidence="1" key="1">
    <citation type="journal article" date="2001" name="J. Bacteriol.">
        <title>Potential symbiosis-specific genes uncovered by sequencing a 410-kb DNA region of the Bradyrhizobium japonicum chromosome.</title>
        <authorList>
            <person name="Gottfert M."/>
            <person name="Rothlisberger S."/>
            <person name="Kundig C."/>
            <person name="Beck C."/>
            <person name="Marty R."/>
            <person name="Hennecke H."/>
        </authorList>
    </citation>
    <scope>NUCLEOTIDE SEQUENCE</scope>
    <source>
        <strain evidence="1">110spc4</strain>
    </source>
</reference>
<protein>
    <submittedName>
        <fullName evidence="1">ID764</fullName>
    </submittedName>
</protein>
<evidence type="ECO:0000313" key="1">
    <source>
        <dbReference type="EMBL" id="AAG61018.1"/>
    </source>
</evidence>
<dbReference type="AlphaFoldDB" id="Q9AMX4"/>
<gene>
    <name evidence="1" type="primary">id764</name>
</gene>
<name>Q9AMX4_BRAJP</name>
<sequence>MRAIEERSSERVGGVPNARRRSLPAKFGVAQGAYAGITIGGQSEKARYRSQAWQVFLAFA</sequence>